<dbReference type="Proteomes" id="UP000182229">
    <property type="component" value="Unassembled WGS sequence"/>
</dbReference>
<dbReference type="EMBL" id="MPIN01000011">
    <property type="protein sequence ID" value="OJH36136.1"/>
    <property type="molecule type" value="Genomic_DNA"/>
</dbReference>
<feature type="compositionally biased region" description="Polar residues" evidence="1">
    <location>
        <begin position="325"/>
        <end position="337"/>
    </location>
</feature>
<feature type="chain" id="PRO_5012905618" description="DUF1565 domain-containing protein" evidence="2">
    <location>
        <begin position="18"/>
        <end position="516"/>
    </location>
</feature>
<dbReference type="InterPro" id="IPR011050">
    <property type="entry name" value="Pectin_lyase_fold/virulence"/>
</dbReference>
<reference evidence="3 4" key="2">
    <citation type="submission" date="2016-12" db="EMBL/GenBank/DDBJ databases">
        <title>Draft Genome Sequence of Cystobacter ferrugineus Strain Cbfe23.</title>
        <authorList>
            <person name="Akbar S."/>
            <person name="Dowd S.E."/>
            <person name="Stevens D.C."/>
        </authorList>
    </citation>
    <scope>NUCLEOTIDE SEQUENCE [LARGE SCALE GENOMIC DNA]</scope>
    <source>
        <strain evidence="3 4">Cbfe23</strain>
    </source>
</reference>
<feature type="compositionally biased region" description="Gly residues" evidence="1">
    <location>
        <begin position="229"/>
        <end position="247"/>
    </location>
</feature>
<evidence type="ECO:0008006" key="5">
    <source>
        <dbReference type="Google" id="ProtNLM"/>
    </source>
</evidence>
<dbReference type="RefSeq" id="WP_071902627.1">
    <property type="nucleotide sequence ID" value="NZ_MPIN01000011.1"/>
</dbReference>
<accession>A0A1L9B1P4</accession>
<evidence type="ECO:0000313" key="4">
    <source>
        <dbReference type="Proteomes" id="UP000182229"/>
    </source>
</evidence>
<feature type="signal peptide" evidence="2">
    <location>
        <begin position="1"/>
        <end position="17"/>
    </location>
</feature>
<keyword evidence="4" id="KW-1185">Reference proteome</keyword>
<feature type="compositionally biased region" description="Low complexity" evidence="1">
    <location>
        <begin position="476"/>
        <end position="489"/>
    </location>
</feature>
<sequence>MRDNKSLWILGAVAALAAAWGCFDFNGAFQQCVERGDCPVDPGTCDPSYRDVPDDNFADANCDGIDGTEQEAIFVDANKGEDERLNVGEKMTPFRTLGAALAQAAQSGKSSIYLAQGDYTEPSIQLDRPVSLYGGYSGTDGSWARGPQYTTRITVGGIGLTLANLGEDAGVTLDRLTVRATTPPGEAGAPCIGVRVLNSGGVRLRNLAVTAAAGSPGTSAPSTPPAADGGAGFPGDDGVDGAEGGLPGTSDCNPPGFGQGGKGGTNESRSAPGQAGAPGVDGGTAGEYGCSGGTSCELGLPGGPGQNGLNGDAGTPGMEGDGVGSVTQGLWNASVGQQGKPGEAGTQGGGGGGGAVALSAGALNGGGGGGGGGGGCGGQGGLGGQGGGASIALLIINGQVSVEHCALRTAGGGQGGTGAPGGEGGQGGPGGPGGAGITSGGSKSGNGGNGGDGGKGGNGGNGGNGGGGPSVGVWCQDSSVSTTQDSTITLGDGGVPGALPGQPGLRKDYHQCPGFP</sequence>
<dbReference type="AlphaFoldDB" id="A0A1L9B1P4"/>
<reference evidence="4" key="1">
    <citation type="submission" date="2016-11" db="EMBL/GenBank/DDBJ databases">
        <authorList>
            <person name="Shukria A."/>
            <person name="Stevens D.C."/>
        </authorList>
    </citation>
    <scope>NUCLEOTIDE SEQUENCE [LARGE SCALE GENOMIC DNA]</scope>
    <source>
        <strain evidence="4">Cbfe23</strain>
    </source>
</reference>
<feature type="region of interest" description="Disordered" evidence="1">
    <location>
        <begin position="213"/>
        <end position="282"/>
    </location>
</feature>
<evidence type="ECO:0000256" key="2">
    <source>
        <dbReference type="SAM" id="SignalP"/>
    </source>
</evidence>
<dbReference type="STRING" id="83449.BON30_33755"/>
<evidence type="ECO:0000256" key="1">
    <source>
        <dbReference type="SAM" id="MobiDB-lite"/>
    </source>
</evidence>
<evidence type="ECO:0000313" key="3">
    <source>
        <dbReference type="EMBL" id="OJH36136.1"/>
    </source>
</evidence>
<keyword evidence="2" id="KW-0732">Signal</keyword>
<proteinExistence type="predicted"/>
<organism evidence="3 4">
    <name type="scientific">Cystobacter ferrugineus</name>
    <dbReference type="NCBI Taxonomy" id="83449"/>
    <lineage>
        <taxon>Bacteria</taxon>
        <taxon>Pseudomonadati</taxon>
        <taxon>Myxococcota</taxon>
        <taxon>Myxococcia</taxon>
        <taxon>Myxococcales</taxon>
        <taxon>Cystobacterineae</taxon>
        <taxon>Archangiaceae</taxon>
        <taxon>Cystobacter</taxon>
    </lineage>
</organism>
<protein>
    <recommendedName>
        <fullName evidence="5">DUF1565 domain-containing protein</fullName>
    </recommendedName>
</protein>
<feature type="region of interest" description="Disordered" evidence="1">
    <location>
        <begin position="411"/>
        <end position="516"/>
    </location>
</feature>
<feature type="compositionally biased region" description="Gly residues" evidence="1">
    <location>
        <begin position="411"/>
        <end position="470"/>
    </location>
</feature>
<feature type="compositionally biased region" description="Low complexity" evidence="1">
    <location>
        <begin position="213"/>
        <end position="228"/>
    </location>
</feature>
<feature type="region of interest" description="Disordered" evidence="1">
    <location>
        <begin position="301"/>
        <end position="353"/>
    </location>
</feature>
<gene>
    <name evidence="3" type="ORF">BON30_33755</name>
</gene>
<dbReference type="SUPFAM" id="SSF51126">
    <property type="entry name" value="Pectin lyase-like"/>
    <property type="match status" value="1"/>
</dbReference>
<dbReference type="OrthoDB" id="5526773at2"/>
<name>A0A1L9B1P4_9BACT</name>
<comment type="caution">
    <text evidence="3">The sequence shown here is derived from an EMBL/GenBank/DDBJ whole genome shotgun (WGS) entry which is preliminary data.</text>
</comment>